<reference evidence="2 4" key="1">
    <citation type="submission" date="2017-01" db="EMBL/GenBank/DDBJ databases">
        <title>Complete genome sequence of esterase-producing bacterium Croceicoccus marinus E4A9.</title>
        <authorList>
            <person name="Wu Y.-H."/>
            <person name="Cheng H."/>
            <person name="Xu L."/>
            <person name="Huo Y.-Y."/>
            <person name="Wang C.-S."/>
            <person name="Xu X.-W."/>
        </authorList>
    </citation>
    <scope>NUCLEOTIDE SEQUENCE [LARGE SCALE GENOMIC DNA]</scope>
    <source>
        <strain evidence="2 4">E4A9</strain>
    </source>
</reference>
<keyword evidence="4" id="KW-1185">Reference proteome</keyword>
<dbReference type="Proteomes" id="UP000515297">
    <property type="component" value="Chromosome"/>
</dbReference>
<evidence type="ECO:0000313" key="5">
    <source>
        <dbReference type="Proteomes" id="UP000515297"/>
    </source>
</evidence>
<name>A0A1Z1FE92_9SPHN</name>
<dbReference type="RefSeq" id="WP_066847460.1">
    <property type="nucleotide sequence ID" value="NZ_CP019602.1"/>
</dbReference>
<dbReference type="AlphaFoldDB" id="A0A1Z1FE92"/>
<dbReference type="Proteomes" id="UP000195807">
    <property type="component" value="Chromosome"/>
</dbReference>
<dbReference type="KEGG" id="cman:A9D14_13655"/>
<feature type="region of interest" description="Disordered" evidence="1">
    <location>
        <begin position="1"/>
        <end position="21"/>
    </location>
</feature>
<sequence length="73" mass="8275">MFDDDRPRPAGHPGELAARLASENLDPLSQDELEERIALLELEIVRTRTHMERADKHRRAAEAFFGSPEKPPA</sequence>
<dbReference type="Pfam" id="PF06698">
    <property type="entry name" value="DUF1192"/>
    <property type="match status" value="1"/>
</dbReference>
<dbReference type="InterPro" id="IPR009579">
    <property type="entry name" value="DUF1192"/>
</dbReference>
<dbReference type="EMBL" id="CP019602">
    <property type="protein sequence ID" value="ARU17017.1"/>
    <property type="molecule type" value="Genomic_DNA"/>
</dbReference>
<organism evidence="2 4">
    <name type="scientific">Croceicoccus marinus</name>
    <dbReference type="NCBI Taxonomy" id="450378"/>
    <lineage>
        <taxon>Bacteria</taxon>
        <taxon>Pseudomonadati</taxon>
        <taxon>Pseudomonadota</taxon>
        <taxon>Alphaproteobacteria</taxon>
        <taxon>Sphingomonadales</taxon>
        <taxon>Erythrobacteraceae</taxon>
        <taxon>Croceicoccus</taxon>
    </lineage>
</organism>
<reference evidence="3 5" key="2">
    <citation type="submission" date="2020-08" db="EMBL/GenBank/DDBJ databases">
        <authorList>
            <person name="Liu G."/>
            <person name="Sun C."/>
        </authorList>
    </citation>
    <scope>NUCLEOTIDE SEQUENCE [LARGE SCALE GENOMIC DNA]</scope>
    <source>
        <strain evidence="3 5">OT19</strain>
    </source>
</reference>
<dbReference type="OrthoDB" id="7173908at2"/>
<dbReference type="EMBL" id="CP060052">
    <property type="protein sequence ID" value="QNE05566.1"/>
    <property type="molecule type" value="Genomic_DNA"/>
</dbReference>
<evidence type="ECO:0000313" key="2">
    <source>
        <dbReference type="EMBL" id="ARU17017.1"/>
    </source>
</evidence>
<gene>
    <name evidence="2" type="ORF">A9D14_13655</name>
    <name evidence="3" type="ORF">H4O24_02395</name>
</gene>
<protein>
    <submittedName>
        <fullName evidence="3">DUF1192 domain-containing protein</fullName>
    </submittedName>
</protein>
<evidence type="ECO:0000256" key="1">
    <source>
        <dbReference type="SAM" id="MobiDB-lite"/>
    </source>
</evidence>
<dbReference type="STRING" id="450378.GCA_001661675_02742"/>
<accession>A0A1Z1FE92</accession>
<evidence type="ECO:0000313" key="4">
    <source>
        <dbReference type="Proteomes" id="UP000195807"/>
    </source>
</evidence>
<evidence type="ECO:0000313" key="3">
    <source>
        <dbReference type="EMBL" id="QNE05566.1"/>
    </source>
</evidence>
<proteinExistence type="predicted"/>